<dbReference type="Gene3D" id="3.40.50.720">
    <property type="entry name" value="NAD(P)-binding Rossmann-like Domain"/>
    <property type="match status" value="1"/>
</dbReference>
<name>A0ABY9X519_9BACT</name>
<dbReference type="InterPro" id="IPR002347">
    <property type="entry name" value="SDR_fam"/>
</dbReference>
<dbReference type="Pfam" id="PF13561">
    <property type="entry name" value="adh_short_C2"/>
    <property type="match status" value="1"/>
</dbReference>
<gene>
    <name evidence="1" type="ORF">F0U60_44970</name>
</gene>
<dbReference type="EMBL" id="CP043494">
    <property type="protein sequence ID" value="WNG50496.1"/>
    <property type="molecule type" value="Genomic_DNA"/>
</dbReference>
<keyword evidence="2" id="KW-1185">Reference proteome</keyword>
<protein>
    <submittedName>
        <fullName evidence="1">SDR family oxidoreductase</fullName>
    </submittedName>
</protein>
<evidence type="ECO:0000313" key="2">
    <source>
        <dbReference type="Proteomes" id="UP001611383"/>
    </source>
</evidence>
<proteinExistence type="predicted"/>
<evidence type="ECO:0000313" key="1">
    <source>
        <dbReference type="EMBL" id="WNG50496.1"/>
    </source>
</evidence>
<accession>A0ABY9X519</accession>
<sequence length="87" mass="9295">MYRSVQERLSLVEGAIGCRDAAEGGCRGQQCRMPRRCALRPYNAGPAAVKRLLEPSEVVAYVAFLCSEAAGGITGSAQVMDCGWTAR</sequence>
<dbReference type="Proteomes" id="UP001611383">
    <property type="component" value="Chromosome"/>
</dbReference>
<dbReference type="InterPro" id="IPR036291">
    <property type="entry name" value="NAD(P)-bd_dom_sf"/>
</dbReference>
<reference evidence="1 2" key="1">
    <citation type="submission" date="2019-08" db="EMBL/GenBank/DDBJ databases">
        <title>Archangium and Cystobacter genomes.</title>
        <authorList>
            <person name="Chen I.-C.K."/>
            <person name="Wielgoss S."/>
        </authorList>
    </citation>
    <scope>NUCLEOTIDE SEQUENCE [LARGE SCALE GENOMIC DNA]</scope>
    <source>
        <strain evidence="1 2">Cbm 6</strain>
    </source>
</reference>
<dbReference type="SUPFAM" id="SSF51735">
    <property type="entry name" value="NAD(P)-binding Rossmann-fold domains"/>
    <property type="match status" value="1"/>
</dbReference>
<organism evidence="1 2">
    <name type="scientific">Archangium minus</name>
    <dbReference type="NCBI Taxonomy" id="83450"/>
    <lineage>
        <taxon>Bacteria</taxon>
        <taxon>Pseudomonadati</taxon>
        <taxon>Myxococcota</taxon>
        <taxon>Myxococcia</taxon>
        <taxon>Myxococcales</taxon>
        <taxon>Cystobacterineae</taxon>
        <taxon>Archangiaceae</taxon>
        <taxon>Archangium</taxon>
    </lineage>
</organism>